<dbReference type="KEGG" id="cao:Celal_0168"/>
<keyword evidence="3" id="KW-1185">Reference proteome</keyword>
<sequence length="74" mass="8390">MIKLFFHELDYSLVPTNQKEIGKRSIINKCLWFFLITNSLVTYSSFILSNTAFAFSLLGSNSIDLVYISIASGF</sequence>
<accession>E6X7S6</accession>
<dbReference type="EMBL" id="CP002453">
    <property type="protein sequence ID" value="ADV47519.1"/>
    <property type="molecule type" value="Genomic_DNA"/>
</dbReference>
<proteinExistence type="predicted"/>
<dbReference type="Proteomes" id="UP000008634">
    <property type="component" value="Chromosome"/>
</dbReference>
<evidence type="ECO:0000313" key="3">
    <source>
        <dbReference type="Proteomes" id="UP000008634"/>
    </source>
</evidence>
<keyword evidence="1" id="KW-0812">Transmembrane</keyword>
<dbReference type="AlphaFoldDB" id="E6X7S6"/>
<keyword evidence="1" id="KW-1133">Transmembrane helix</keyword>
<dbReference type="HOGENOM" id="CLU_2680962_0_0_10"/>
<keyword evidence="1" id="KW-0472">Membrane</keyword>
<feature type="transmembrane region" description="Helical" evidence="1">
    <location>
        <begin position="31"/>
        <end position="55"/>
    </location>
</feature>
<gene>
    <name evidence="2" type="ordered locus">Celal_0168</name>
</gene>
<organism evidence="2 3">
    <name type="scientific">Cellulophaga algicola (strain DSM 14237 / IC166 / ACAM 630)</name>
    <dbReference type="NCBI Taxonomy" id="688270"/>
    <lineage>
        <taxon>Bacteria</taxon>
        <taxon>Pseudomonadati</taxon>
        <taxon>Bacteroidota</taxon>
        <taxon>Flavobacteriia</taxon>
        <taxon>Flavobacteriales</taxon>
        <taxon>Flavobacteriaceae</taxon>
        <taxon>Cellulophaga</taxon>
    </lineage>
</organism>
<protein>
    <submittedName>
        <fullName evidence="2">Uncharacterized protein</fullName>
    </submittedName>
</protein>
<evidence type="ECO:0000256" key="1">
    <source>
        <dbReference type="SAM" id="Phobius"/>
    </source>
</evidence>
<reference evidence="2 3" key="1">
    <citation type="journal article" date="2010" name="Stand. Genomic Sci.">
        <title>Complete genome sequence of Cellulophaga algicola type strain (IC166).</title>
        <authorList>
            <person name="Abt B."/>
            <person name="Lu M."/>
            <person name="Misra M."/>
            <person name="Han C."/>
            <person name="Nolan M."/>
            <person name="Lucas S."/>
            <person name="Hammon N."/>
            <person name="Deshpande S."/>
            <person name="Cheng J.F."/>
            <person name="Tapia R."/>
            <person name="Goodwin L."/>
            <person name="Pitluck S."/>
            <person name="Liolios K."/>
            <person name="Pagani I."/>
            <person name="Ivanova N."/>
            <person name="Mavromatis K."/>
            <person name="Ovchinikova G."/>
            <person name="Pati A."/>
            <person name="Chen A."/>
            <person name="Palaniappan K."/>
            <person name="Land M."/>
            <person name="Hauser L."/>
            <person name="Chang Y.J."/>
            <person name="Jeffries C.D."/>
            <person name="Detter J.C."/>
            <person name="Brambilla E."/>
            <person name="Rohde M."/>
            <person name="Tindall B.J."/>
            <person name="Goker M."/>
            <person name="Woyke T."/>
            <person name="Bristow J."/>
            <person name="Eisen J.A."/>
            <person name="Markowitz V."/>
            <person name="Hugenholtz P."/>
            <person name="Kyrpides N.C."/>
            <person name="Klenk H.P."/>
            <person name="Lapidus A."/>
        </authorList>
    </citation>
    <scope>NUCLEOTIDE SEQUENCE [LARGE SCALE GENOMIC DNA]</scope>
    <source>
        <strain evidence="3">DSM 14237 / IC166 / ACAM 630</strain>
    </source>
</reference>
<evidence type="ECO:0000313" key="2">
    <source>
        <dbReference type="EMBL" id="ADV47519.1"/>
    </source>
</evidence>
<name>E6X7S6_CELAD</name>